<feature type="chain" id="PRO_5031244876" description="Peptidase C39-like domain-containing protein" evidence="1">
    <location>
        <begin position="23"/>
        <end position="492"/>
    </location>
</feature>
<gene>
    <name evidence="3" type="ORF">HNQ65_004571</name>
</gene>
<organism evidence="3 4">
    <name type="scientific">Prosthecobacter vanneervenii</name>
    <dbReference type="NCBI Taxonomy" id="48466"/>
    <lineage>
        <taxon>Bacteria</taxon>
        <taxon>Pseudomonadati</taxon>
        <taxon>Verrucomicrobiota</taxon>
        <taxon>Verrucomicrobiia</taxon>
        <taxon>Verrucomicrobiales</taxon>
        <taxon>Verrucomicrobiaceae</taxon>
        <taxon>Prosthecobacter</taxon>
    </lineage>
</organism>
<keyword evidence="1" id="KW-0732">Signal</keyword>
<dbReference type="Gene3D" id="3.90.70.10">
    <property type="entry name" value="Cysteine proteinases"/>
    <property type="match status" value="1"/>
</dbReference>
<name>A0A7W7YF11_9BACT</name>
<dbReference type="AlphaFoldDB" id="A0A7W7YF11"/>
<dbReference type="EMBL" id="JACHIG010000012">
    <property type="protein sequence ID" value="MBB5034963.1"/>
    <property type="molecule type" value="Genomic_DNA"/>
</dbReference>
<evidence type="ECO:0000256" key="1">
    <source>
        <dbReference type="SAM" id="SignalP"/>
    </source>
</evidence>
<protein>
    <recommendedName>
        <fullName evidence="2">Peptidase C39-like domain-containing protein</fullName>
    </recommendedName>
</protein>
<dbReference type="InterPro" id="IPR039564">
    <property type="entry name" value="Peptidase_C39-like"/>
</dbReference>
<evidence type="ECO:0000259" key="2">
    <source>
        <dbReference type="Pfam" id="PF13529"/>
    </source>
</evidence>
<comment type="caution">
    <text evidence="3">The sequence shown here is derived from an EMBL/GenBank/DDBJ whole genome shotgun (WGS) entry which is preliminary data.</text>
</comment>
<keyword evidence="4" id="KW-1185">Reference proteome</keyword>
<sequence>MKHANRVFAVLGLTLSAAFSQTAELRTFTNAQGKALQARLIGVAGANVTIETAAGQRFILPITSLSAADQQYVKSAPPAAAPAKYTFKPGPNDKLSPESVNEAVGQPMFAEAPLFTSSAEEVAARLKIPQESKTKNASSYRAYTKDDYMLFGAHPFSVAMYAENDKVTSFSLVFANKGDLFSSKGGSELHFDRDTPPAKAAEIVKTAMDKDLATISASLTKLLGAPKKERFGEGPSNIGRLTMQRWDWRGHAIMLAEAEGVYVGVQVVPTAFADAGGKVEDTVDKVIRAKALANLEKRENGDVVIGDIPMVDQGPKGYCAPATAERAMRYLGVPADMYILANAGNSGFGGGTSVSALLEGIAPQIRSKRRSFDEWKSELKMKDIAKYIDKGVPLMWCLYSTKQFNTTANARTKERKDVKDWAAWKTKVTGEAAANSLPKDKETSHVVLIIGYNKDTNEIAFSDSWGERYKERWITLPEAEQVSQQRFYVVGF</sequence>
<proteinExistence type="predicted"/>
<feature type="signal peptide" evidence="1">
    <location>
        <begin position="1"/>
        <end position="22"/>
    </location>
</feature>
<dbReference type="RefSeq" id="WP_184343272.1">
    <property type="nucleotide sequence ID" value="NZ_JACHIG010000012.1"/>
</dbReference>
<feature type="domain" description="Peptidase C39-like" evidence="2">
    <location>
        <begin position="307"/>
        <end position="465"/>
    </location>
</feature>
<evidence type="ECO:0000313" key="4">
    <source>
        <dbReference type="Proteomes" id="UP000590740"/>
    </source>
</evidence>
<dbReference type="Proteomes" id="UP000590740">
    <property type="component" value="Unassembled WGS sequence"/>
</dbReference>
<dbReference type="Pfam" id="PF13529">
    <property type="entry name" value="Peptidase_C39_2"/>
    <property type="match status" value="1"/>
</dbReference>
<evidence type="ECO:0000313" key="3">
    <source>
        <dbReference type="EMBL" id="MBB5034963.1"/>
    </source>
</evidence>
<dbReference type="Gene3D" id="2.30.30.700">
    <property type="entry name" value="SLA1 homology domain 1"/>
    <property type="match status" value="1"/>
</dbReference>
<accession>A0A7W7YF11</accession>
<reference evidence="3 4" key="1">
    <citation type="submission" date="2020-08" db="EMBL/GenBank/DDBJ databases">
        <title>Genomic Encyclopedia of Type Strains, Phase IV (KMG-IV): sequencing the most valuable type-strain genomes for metagenomic binning, comparative biology and taxonomic classification.</title>
        <authorList>
            <person name="Goeker M."/>
        </authorList>
    </citation>
    <scope>NUCLEOTIDE SEQUENCE [LARGE SCALE GENOMIC DNA]</scope>
    <source>
        <strain evidence="3 4">DSM 12252</strain>
    </source>
</reference>